<keyword evidence="10" id="KW-0175">Coiled coil</keyword>
<evidence type="ECO:0000256" key="3">
    <source>
        <dbReference type="ARBA" id="ARBA00022500"/>
    </source>
</evidence>
<evidence type="ECO:0000256" key="8">
    <source>
        <dbReference type="ARBA" id="ARBA00029447"/>
    </source>
</evidence>
<dbReference type="Gene3D" id="3.30.450.20">
    <property type="entry name" value="PAS domain"/>
    <property type="match status" value="1"/>
</dbReference>
<evidence type="ECO:0000256" key="4">
    <source>
        <dbReference type="ARBA" id="ARBA00022692"/>
    </source>
</evidence>
<comment type="caution">
    <text evidence="14">The sequence shown here is derived from an EMBL/GenBank/DDBJ whole genome shotgun (WGS) entry which is preliminary data.</text>
</comment>
<evidence type="ECO:0000256" key="2">
    <source>
        <dbReference type="ARBA" id="ARBA00022475"/>
    </source>
</evidence>
<evidence type="ECO:0000256" key="11">
    <source>
        <dbReference type="SAM" id="Phobius"/>
    </source>
</evidence>
<evidence type="ECO:0000256" key="6">
    <source>
        <dbReference type="ARBA" id="ARBA00023136"/>
    </source>
</evidence>
<dbReference type="Pfam" id="PF02743">
    <property type="entry name" value="dCache_1"/>
    <property type="match status" value="1"/>
</dbReference>
<keyword evidence="5 11" id="KW-1133">Transmembrane helix</keyword>
<protein>
    <submittedName>
        <fullName evidence="14">Methyl-accepting chemotaxis protein</fullName>
    </submittedName>
</protein>
<evidence type="ECO:0000313" key="15">
    <source>
        <dbReference type="Proteomes" id="UP001241056"/>
    </source>
</evidence>
<reference evidence="14 15" key="1">
    <citation type="submission" date="2023-06" db="EMBL/GenBank/DDBJ databases">
        <title>Thiopseudomonas sp. CY1220 draft genome sequence.</title>
        <authorList>
            <person name="Zhao G."/>
            <person name="An M."/>
        </authorList>
    </citation>
    <scope>NUCLEOTIDE SEQUENCE [LARGE SCALE GENOMIC DNA]</scope>
    <source>
        <strain evidence="14 15">CY1220</strain>
    </source>
</reference>
<dbReference type="PANTHER" id="PTHR32089">
    <property type="entry name" value="METHYL-ACCEPTING CHEMOTAXIS PROTEIN MCPB"/>
    <property type="match status" value="1"/>
</dbReference>
<dbReference type="SUPFAM" id="SSF58104">
    <property type="entry name" value="Methyl-accepting chemotaxis protein (MCP) signaling domain"/>
    <property type="match status" value="1"/>
</dbReference>
<dbReference type="PROSITE" id="PS50111">
    <property type="entry name" value="CHEMOTAXIS_TRANSDUC_2"/>
    <property type="match status" value="1"/>
</dbReference>
<dbReference type="EMBL" id="JAUCDY010000011">
    <property type="protein sequence ID" value="MDM7858424.1"/>
    <property type="molecule type" value="Genomic_DNA"/>
</dbReference>
<dbReference type="InterPro" id="IPR033479">
    <property type="entry name" value="dCache_1"/>
</dbReference>
<name>A0ABT7SR07_9GAMM</name>
<dbReference type="InterPro" id="IPR004089">
    <property type="entry name" value="MCPsignal_dom"/>
</dbReference>
<dbReference type="CDD" id="cd12914">
    <property type="entry name" value="PDC1_DGC_like"/>
    <property type="match status" value="1"/>
</dbReference>
<dbReference type="InterPro" id="IPR003660">
    <property type="entry name" value="HAMP_dom"/>
</dbReference>
<comment type="subcellular location">
    <subcellularLocation>
        <location evidence="1">Cell membrane</location>
        <topology evidence="1">Multi-pass membrane protein</topology>
    </subcellularLocation>
</comment>
<evidence type="ECO:0000256" key="10">
    <source>
        <dbReference type="SAM" id="Coils"/>
    </source>
</evidence>
<keyword evidence="7 9" id="KW-0807">Transducer</keyword>
<evidence type="ECO:0000259" key="12">
    <source>
        <dbReference type="PROSITE" id="PS50111"/>
    </source>
</evidence>
<comment type="similarity">
    <text evidence="8">Belongs to the methyl-accepting chemotaxis (MCP) protein family.</text>
</comment>
<evidence type="ECO:0000256" key="7">
    <source>
        <dbReference type="ARBA" id="ARBA00023224"/>
    </source>
</evidence>
<dbReference type="Gene3D" id="1.10.287.950">
    <property type="entry name" value="Methyl-accepting chemotaxis protein"/>
    <property type="match status" value="1"/>
</dbReference>
<dbReference type="Proteomes" id="UP001241056">
    <property type="component" value="Unassembled WGS sequence"/>
</dbReference>
<dbReference type="SMART" id="SM00304">
    <property type="entry name" value="HAMP"/>
    <property type="match status" value="1"/>
</dbReference>
<dbReference type="Pfam" id="PF00015">
    <property type="entry name" value="MCPsignal"/>
    <property type="match status" value="1"/>
</dbReference>
<dbReference type="Pfam" id="PF00672">
    <property type="entry name" value="HAMP"/>
    <property type="match status" value="1"/>
</dbReference>
<feature type="transmembrane region" description="Helical" evidence="11">
    <location>
        <begin position="12"/>
        <end position="32"/>
    </location>
</feature>
<accession>A0ABT7SR07</accession>
<feature type="coiled-coil region" evidence="10">
    <location>
        <begin position="606"/>
        <end position="633"/>
    </location>
</feature>
<keyword evidence="4 11" id="KW-0812">Transmembrane</keyword>
<evidence type="ECO:0000259" key="13">
    <source>
        <dbReference type="PROSITE" id="PS50885"/>
    </source>
</evidence>
<keyword evidence="3" id="KW-0145">Chemotaxis</keyword>
<evidence type="ECO:0000256" key="5">
    <source>
        <dbReference type="ARBA" id="ARBA00022989"/>
    </source>
</evidence>
<dbReference type="CDD" id="cd06225">
    <property type="entry name" value="HAMP"/>
    <property type="match status" value="1"/>
</dbReference>
<evidence type="ECO:0000256" key="9">
    <source>
        <dbReference type="PROSITE-ProRule" id="PRU00284"/>
    </source>
</evidence>
<sequence length="636" mass="68743">MLKIKSNLGLKLMLGFACMLILVAGGIGFLSVDRSGQALREQINNTLPHMAHEGAKLVRSRIDTQLRAIEELSMRPEFDGNIEHTQLSFLLESSQRLGYLGMGIVDKKGIAHYPDAPSADLASRDYIQKAFQGQTNMSEVIISRVINKPVIMLAAPVYQHGQVVNVLIARMDATVLSEIADDQGYGAHGSALIVNAQGTLIASPDRSHVLEQLNPGEQAKTNPDYASLAAAITQMRSQNQGVTSYQYFGLQRIAGFAAIPGTQWVLAAVADSDEVFASQVSLRWLLMGLTLMFIVLGMLATYYFARKITSPLRRVRRTLLEVSNKSDLRLRVPVLSQDEVGQVAETVNDLLQHFQTILGEIQAASISVATASEQMSSSSSQVLRTVDEQEGQTHLVATAMEEMSASIQEVANNTIQAAEMATLAQQETSGGHRAVRGSIDAITSLSEQILNSVTVIEELNTHTKDISQVLDMIQGVAEQTNLLALNAAIEAARAGEAGRGFAVVADEVRSLAGNTRNATDTIREKMEVFQQGSLRAVEQMHASAELTRNSVERAQESGTALDHIQEAVGRIESASLQISTAAEEQSQVAQDITVNVSGLSQGIVQVAQATQQTAEASRQLATLARQLKEQAQQFSI</sequence>
<feature type="transmembrane region" description="Helical" evidence="11">
    <location>
        <begin position="284"/>
        <end position="305"/>
    </location>
</feature>
<keyword evidence="2" id="KW-1003">Cell membrane</keyword>
<gene>
    <name evidence="14" type="ORF">QEZ41_09085</name>
</gene>
<feature type="domain" description="Methyl-accepting transducer" evidence="12">
    <location>
        <begin position="364"/>
        <end position="600"/>
    </location>
</feature>
<dbReference type="SMART" id="SM00283">
    <property type="entry name" value="MA"/>
    <property type="match status" value="1"/>
</dbReference>
<keyword evidence="15" id="KW-1185">Reference proteome</keyword>
<dbReference type="PANTHER" id="PTHR32089:SF119">
    <property type="entry name" value="METHYL-ACCEPTING CHEMOTAXIS PROTEIN CTPL"/>
    <property type="match status" value="1"/>
</dbReference>
<proteinExistence type="inferred from homology"/>
<dbReference type="PROSITE" id="PS50885">
    <property type="entry name" value="HAMP"/>
    <property type="match status" value="1"/>
</dbReference>
<keyword evidence="6 11" id="KW-0472">Membrane</keyword>
<feature type="domain" description="HAMP" evidence="13">
    <location>
        <begin position="306"/>
        <end position="359"/>
    </location>
</feature>
<organism evidence="14 15">
    <name type="scientific">Thiopseudomonas acetoxidans</name>
    <dbReference type="NCBI Taxonomy" id="3041622"/>
    <lineage>
        <taxon>Bacteria</taxon>
        <taxon>Pseudomonadati</taxon>
        <taxon>Pseudomonadota</taxon>
        <taxon>Gammaproteobacteria</taxon>
        <taxon>Pseudomonadales</taxon>
        <taxon>Pseudomonadaceae</taxon>
        <taxon>Thiopseudomonas</taxon>
    </lineage>
</organism>
<dbReference type="CDD" id="cd12912">
    <property type="entry name" value="PDC2_MCP_like"/>
    <property type="match status" value="1"/>
</dbReference>
<dbReference type="RefSeq" id="WP_289411130.1">
    <property type="nucleotide sequence ID" value="NZ_JAUCDY010000011.1"/>
</dbReference>
<evidence type="ECO:0000313" key="14">
    <source>
        <dbReference type="EMBL" id="MDM7858424.1"/>
    </source>
</evidence>
<dbReference type="CDD" id="cd11386">
    <property type="entry name" value="MCP_signal"/>
    <property type="match status" value="1"/>
</dbReference>
<evidence type="ECO:0000256" key="1">
    <source>
        <dbReference type="ARBA" id="ARBA00004651"/>
    </source>
</evidence>